<keyword evidence="3" id="KW-0812">Transmembrane</keyword>
<dbReference type="InterPro" id="IPR050300">
    <property type="entry name" value="GDXG_lipolytic_enzyme"/>
</dbReference>
<evidence type="ECO:0000259" key="4">
    <source>
        <dbReference type="Pfam" id="PF20434"/>
    </source>
</evidence>
<keyword evidence="3" id="KW-0472">Membrane</keyword>
<feature type="region of interest" description="Disordered" evidence="2">
    <location>
        <begin position="322"/>
        <end position="343"/>
    </location>
</feature>
<dbReference type="Proteomes" id="UP000034455">
    <property type="component" value="Unassembled WGS sequence"/>
</dbReference>
<reference evidence="5 6" key="1">
    <citation type="submission" date="2015-03" db="EMBL/GenBank/DDBJ databases">
        <title>Genome Assembly of Staphylococcus cohnii subsp. cohnii strain G22B2.</title>
        <authorList>
            <person name="Nair G."/>
            <person name="Kaur G."/>
            <person name="Khatri I."/>
            <person name="Singh N.K."/>
            <person name="Sathyabama S."/>
            <person name="Maurya S.K."/>
            <person name="Subramanian S."/>
            <person name="Agrewala J.N."/>
            <person name="Mayilraj S."/>
        </authorList>
    </citation>
    <scope>NUCLEOTIDE SEQUENCE [LARGE SCALE GENOMIC DNA]</scope>
    <source>
        <strain evidence="5 6">G22B2</strain>
    </source>
</reference>
<evidence type="ECO:0000313" key="6">
    <source>
        <dbReference type="Proteomes" id="UP000034455"/>
    </source>
</evidence>
<proteinExistence type="predicted"/>
<dbReference type="InterPro" id="IPR029058">
    <property type="entry name" value="AB_hydrolase_fold"/>
</dbReference>
<name>A0A0M2P275_STACC</name>
<keyword evidence="1" id="KW-0378">Hydrolase</keyword>
<dbReference type="GO" id="GO:0016787">
    <property type="term" value="F:hydrolase activity"/>
    <property type="evidence" value="ECO:0007669"/>
    <property type="project" value="UniProtKB-KW"/>
</dbReference>
<comment type="caution">
    <text evidence="5">The sequence shown here is derived from an EMBL/GenBank/DDBJ whole genome shotgun (WGS) entry which is preliminary data.</text>
</comment>
<dbReference type="EMBL" id="LAKJ01000009">
    <property type="protein sequence ID" value="KKI64355.1"/>
    <property type="molecule type" value="Genomic_DNA"/>
</dbReference>
<sequence length="343" mass="39617">MKKKHKWTLITTFIIVTVVVVMAVLLKLQYDRQNTGKVHEKVQINNKNVNAFTNITYGKGLPNSRLDILTPNELDQDNKLPVIFWMHGGGFIAGDKQYKNPLLSKIAEQGYIVVNINYALAPDFKYPMQLQQIDQAVSFIKRNKHELPIDFNQVIFGGDSAGAQLSSQFTAIQTNESLREDMNFKQQFEPDQLKAAIFFGGFYDMKTVRATEFPRIQLFMESYTGKRDWEQQFKYISEMSTINQVTEDYPPTFLSVGDADPFYSQNIEFYKKLKSTDVPVDTLFYDGSHKLRHQYQFHMELPESQQNMKDVLRFLSRNTTSSGVETEYQSEDANPNGVELNPY</sequence>
<dbReference type="PANTHER" id="PTHR48081:SF6">
    <property type="entry name" value="PEPTIDASE S9 PROLYL OLIGOPEPTIDASE CATALYTIC DOMAIN-CONTAINING PROTEIN"/>
    <property type="match status" value="1"/>
</dbReference>
<evidence type="ECO:0000313" key="5">
    <source>
        <dbReference type="EMBL" id="KKI64355.1"/>
    </source>
</evidence>
<dbReference type="PATRIC" id="fig|74704.6.peg.2808"/>
<dbReference type="SUPFAM" id="SSF53474">
    <property type="entry name" value="alpha/beta-Hydrolases"/>
    <property type="match status" value="1"/>
</dbReference>
<organism evidence="5 6">
    <name type="scientific">Staphylococcus cohnii subsp. cohnii</name>
    <dbReference type="NCBI Taxonomy" id="74704"/>
    <lineage>
        <taxon>Bacteria</taxon>
        <taxon>Bacillati</taxon>
        <taxon>Bacillota</taxon>
        <taxon>Bacilli</taxon>
        <taxon>Bacillales</taxon>
        <taxon>Staphylococcaceae</taxon>
        <taxon>Staphylococcus</taxon>
        <taxon>Staphylococcus cohnii species complex</taxon>
    </lineage>
</organism>
<keyword evidence="3" id="KW-1133">Transmembrane helix</keyword>
<dbReference type="AlphaFoldDB" id="A0A0M2P275"/>
<dbReference type="InterPro" id="IPR049492">
    <property type="entry name" value="BD-FAE-like_dom"/>
</dbReference>
<evidence type="ECO:0000256" key="1">
    <source>
        <dbReference type="ARBA" id="ARBA00022801"/>
    </source>
</evidence>
<dbReference type="RefSeq" id="WP_019468165.1">
    <property type="nucleotide sequence ID" value="NZ_BKAS01000024.1"/>
</dbReference>
<dbReference type="PANTHER" id="PTHR48081">
    <property type="entry name" value="AB HYDROLASE SUPERFAMILY PROTEIN C4A8.06C"/>
    <property type="match status" value="1"/>
</dbReference>
<evidence type="ECO:0000256" key="3">
    <source>
        <dbReference type="SAM" id="Phobius"/>
    </source>
</evidence>
<dbReference type="GeneID" id="58098342"/>
<feature type="domain" description="BD-FAE-like" evidence="4">
    <location>
        <begin position="66"/>
        <end position="272"/>
    </location>
</feature>
<protein>
    <submittedName>
        <fullName evidence="5">Putative esterase</fullName>
    </submittedName>
</protein>
<accession>A0A0M2P275</accession>
<dbReference type="Gene3D" id="3.40.50.1820">
    <property type="entry name" value="alpha/beta hydrolase"/>
    <property type="match status" value="1"/>
</dbReference>
<evidence type="ECO:0000256" key="2">
    <source>
        <dbReference type="SAM" id="MobiDB-lite"/>
    </source>
</evidence>
<gene>
    <name evidence="5" type="ORF">UF66_2694</name>
</gene>
<dbReference type="Pfam" id="PF20434">
    <property type="entry name" value="BD-FAE"/>
    <property type="match status" value="1"/>
</dbReference>
<feature type="transmembrane region" description="Helical" evidence="3">
    <location>
        <begin position="7"/>
        <end position="26"/>
    </location>
</feature>